<reference evidence="3" key="1">
    <citation type="journal article" date="2019" name="Int. J. Syst. Evol. Microbiol.">
        <title>The Global Catalogue of Microorganisms (GCM) 10K type strain sequencing project: providing services to taxonomists for standard genome sequencing and annotation.</title>
        <authorList>
            <consortium name="The Broad Institute Genomics Platform"/>
            <consortium name="The Broad Institute Genome Sequencing Center for Infectious Disease"/>
            <person name="Wu L."/>
            <person name="Ma J."/>
        </authorList>
    </citation>
    <scope>NUCLEOTIDE SEQUENCE [LARGE SCALE GENOMIC DNA]</scope>
    <source>
        <strain evidence="3">CGMCC 4.7192</strain>
    </source>
</reference>
<comment type="caution">
    <text evidence="2">The sequence shown here is derived from an EMBL/GenBank/DDBJ whole genome shotgun (WGS) entry which is preliminary data.</text>
</comment>
<proteinExistence type="predicted"/>
<gene>
    <name evidence="2" type="ORF">ACFSKO_13260</name>
</gene>
<feature type="coiled-coil region" evidence="1">
    <location>
        <begin position="222"/>
        <end position="249"/>
    </location>
</feature>
<organism evidence="2 3">
    <name type="scientific">Kiloniella antarctica</name>
    <dbReference type="NCBI Taxonomy" id="1550907"/>
    <lineage>
        <taxon>Bacteria</taxon>
        <taxon>Pseudomonadati</taxon>
        <taxon>Pseudomonadota</taxon>
        <taxon>Alphaproteobacteria</taxon>
        <taxon>Rhodospirillales</taxon>
        <taxon>Kiloniellaceae</taxon>
        <taxon>Kiloniella</taxon>
    </lineage>
</organism>
<keyword evidence="1" id="KW-0175">Coiled coil</keyword>
<evidence type="ECO:0000313" key="2">
    <source>
        <dbReference type="EMBL" id="MFD2206595.1"/>
    </source>
</evidence>
<dbReference type="Proteomes" id="UP001597294">
    <property type="component" value="Unassembled WGS sequence"/>
</dbReference>
<keyword evidence="3" id="KW-1185">Reference proteome</keyword>
<evidence type="ECO:0000313" key="3">
    <source>
        <dbReference type="Proteomes" id="UP001597294"/>
    </source>
</evidence>
<accession>A0ABW5BMD1</accession>
<evidence type="ECO:0000256" key="1">
    <source>
        <dbReference type="SAM" id="Coils"/>
    </source>
</evidence>
<dbReference type="RefSeq" id="WP_380252381.1">
    <property type="nucleotide sequence ID" value="NZ_JBHUII010000006.1"/>
</dbReference>
<dbReference type="EMBL" id="JBHUII010000006">
    <property type="protein sequence ID" value="MFD2206595.1"/>
    <property type="molecule type" value="Genomic_DNA"/>
</dbReference>
<protein>
    <submittedName>
        <fullName evidence="2">Uncharacterized protein</fullName>
    </submittedName>
</protein>
<sequence>MSELKRTRISENWDPTDANIDYAKERGWTENSIANQALKFRNYWASKAGKKALNLDWDLVWKLWVEERDEQTTREQPAGEGGVGKIVTREREPIFLCQGEFCAGERAWPSETLSVLNGDLVCDDCLNNLDHMPPRADLQPFVPKYMETIQSQQEEITKLKQPEYKGCDYGSRRNSTGLIQVTSAPLPFVTGWLPEKHADDVLKIVSILQSQQAEIEACIKAYERCSSERDQLQSRNKELEGALDDAVNDLCATLEVDEINKIRRDMRKALSSTKELTPKASEANEDSGETGAEGLIKYLEDECLNLECENEPTGGDDYDVAWKVYSHHQGEPYKRLEGFGRTPIEAIRDALPLKPEGE</sequence>
<name>A0ABW5BMD1_9PROT</name>